<evidence type="ECO:0000313" key="6">
    <source>
        <dbReference type="RefSeq" id="XP_022380047.1"/>
    </source>
</evidence>
<dbReference type="GO" id="GO:1990817">
    <property type="term" value="F:poly(A) RNA polymerase activity"/>
    <property type="evidence" value="ECO:0007669"/>
    <property type="project" value="UniProtKB-EC"/>
</dbReference>
<proteinExistence type="inferred from homology"/>
<dbReference type="AlphaFoldDB" id="A0A2Y9L174"/>
<reference evidence="6" key="1">
    <citation type="submission" date="2025-08" db="UniProtKB">
        <authorList>
            <consortium name="RefSeq"/>
        </authorList>
    </citation>
    <scope>IDENTIFICATION</scope>
    <source>
        <tissue evidence="6">Blood</tissue>
    </source>
</reference>
<dbReference type="KEGG" id="elk:111160940"/>
<dbReference type="OrthoDB" id="10065073at2759"/>
<protein>
    <recommendedName>
        <fullName evidence="2">polynucleotide adenylyltransferase</fullName>
        <ecNumber evidence="2">2.7.7.19</ecNumber>
    </recommendedName>
</protein>
<evidence type="ECO:0000256" key="4">
    <source>
        <dbReference type="ARBA" id="ARBA00047933"/>
    </source>
</evidence>
<dbReference type="GO" id="GO:0048255">
    <property type="term" value="P:mRNA stabilization"/>
    <property type="evidence" value="ECO:0007669"/>
    <property type="project" value="TreeGrafter"/>
</dbReference>
<keyword evidence="5" id="KW-1185">Reference proteome</keyword>
<evidence type="ECO:0000313" key="5">
    <source>
        <dbReference type="Proteomes" id="UP000248482"/>
    </source>
</evidence>
<evidence type="ECO:0000256" key="1">
    <source>
        <dbReference type="ARBA" id="ARBA00007631"/>
    </source>
</evidence>
<gene>
    <name evidence="6" type="primary">LOC111160940</name>
</gene>
<dbReference type="PANTHER" id="PTHR12974">
    <property type="entry name" value="PRION-LIKE- Q/N-RICH -DOMAIN-BEARING PROTEIN PROTEIN 44"/>
    <property type="match status" value="1"/>
</dbReference>
<keyword evidence="3" id="KW-0808">Transferase</keyword>
<comment type="similarity">
    <text evidence="1">Belongs to the TENT family.</text>
</comment>
<dbReference type="STRING" id="391180.A0A2Y9L174"/>
<dbReference type="GeneID" id="111160940"/>
<dbReference type="EC" id="2.7.7.19" evidence="2"/>
<evidence type="ECO:0000256" key="2">
    <source>
        <dbReference type="ARBA" id="ARBA00012388"/>
    </source>
</evidence>
<dbReference type="GO" id="GO:0003723">
    <property type="term" value="F:RNA binding"/>
    <property type="evidence" value="ECO:0007669"/>
    <property type="project" value="TreeGrafter"/>
</dbReference>
<dbReference type="PANTHER" id="PTHR12974:SF30">
    <property type="entry name" value="TERMINAL NUCLEOTIDYLTRANSFERASE 5D"/>
    <property type="match status" value="1"/>
</dbReference>
<sequence>MSEIRFSNLVWDQVITLNQVLDEVIPIHGRGNFPTLEVKPKYIIQVVKNQLIKQGIIVKDTRLNGSTASYILASHSGISYKDLDVIFGVELPSDQEFQVVKDAVLGCLLDFLPKGVKKEKITLKTMKEVYVQKMVKVCNKHDRWSLISLSNNTGKNVELKFVNSLRRQFEFSVDSFQIVLDPMLEFYSDKNAKLTKESYPVVVAESMYGDFQEAMTHLQYKLISTRKPEEIRGGGLLKYSNLLVRDFKPACEAEIKTLERYMCSRFFIDFPDVAEQQKKIESYLRNHFIGEEKSKYDYLMTLRGVVNESTVCLMGHERRQTLNMITLMALKVLGEQNILPNTDNVTCFYQPAPYLAAEGGYPTYYVTSGPPPIFFQPYHPLHFYVPNGMV</sequence>
<dbReference type="CTD" id="169966"/>
<comment type="catalytic activity">
    <reaction evidence="4">
        <text>RNA(n) + ATP = RNA(n)-3'-adenine ribonucleotide + diphosphate</text>
        <dbReference type="Rhea" id="RHEA:11332"/>
        <dbReference type="Rhea" id="RHEA-COMP:14527"/>
        <dbReference type="Rhea" id="RHEA-COMP:17347"/>
        <dbReference type="ChEBI" id="CHEBI:30616"/>
        <dbReference type="ChEBI" id="CHEBI:33019"/>
        <dbReference type="ChEBI" id="CHEBI:140395"/>
        <dbReference type="ChEBI" id="CHEBI:173115"/>
        <dbReference type="EC" id="2.7.7.19"/>
    </reaction>
    <physiologicalReaction direction="left-to-right" evidence="4">
        <dbReference type="Rhea" id="RHEA:11333"/>
    </physiologicalReaction>
</comment>
<accession>A0A2Y9L174</accession>
<dbReference type="SMART" id="SM01153">
    <property type="entry name" value="DUF1693"/>
    <property type="match status" value="1"/>
</dbReference>
<evidence type="ECO:0000256" key="3">
    <source>
        <dbReference type="ARBA" id="ARBA00022679"/>
    </source>
</evidence>
<dbReference type="Proteomes" id="UP000248482">
    <property type="component" value="Unplaced"/>
</dbReference>
<organism evidence="5 6">
    <name type="scientific">Enhydra lutris kenyoni</name>
    <name type="common">northern sea otter</name>
    <dbReference type="NCBI Taxonomy" id="391180"/>
    <lineage>
        <taxon>Eukaryota</taxon>
        <taxon>Metazoa</taxon>
        <taxon>Chordata</taxon>
        <taxon>Craniata</taxon>
        <taxon>Vertebrata</taxon>
        <taxon>Euteleostomi</taxon>
        <taxon>Mammalia</taxon>
        <taxon>Eutheria</taxon>
        <taxon>Laurasiatheria</taxon>
        <taxon>Carnivora</taxon>
        <taxon>Caniformia</taxon>
        <taxon>Musteloidea</taxon>
        <taxon>Mustelidae</taxon>
        <taxon>Lutrinae</taxon>
        <taxon>Enhydra</taxon>
    </lineage>
</organism>
<dbReference type="RefSeq" id="XP_022380047.1">
    <property type="nucleotide sequence ID" value="XM_022524339.1"/>
</dbReference>
<dbReference type="Pfam" id="PF07984">
    <property type="entry name" value="NTP_transf_7"/>
    <property type="match status" value="1"/>
</dbReference>
<name>A0A2Y9L174_ENHLU</name>
<dbReference type="InterPro" id="IPR012937">
    <property type="entry name" value="TET5"/>
</dbReference>